<keyword evidence="11" id="KW-1185">Reference proteome</keyword>
<dbReference type="PANTHER" id="PTHR43582">
    <property type="entry name" value="LINEARMYCIN RESISTANCE ATP-BINDING PROTEIN LNRL"/>
    <property type="match status" value="1"/>
</dbReference>
<dbReference type="GO" id="GO:0043215">
    <property type="term" value="P:daunorubicin transport"/>
    <property type="evidence" value="ECO:0007669"/>
    <property type="project" value="InterPro"/>
</dbReference>
<evidence type="ECO:0000313" key="10">
    <source>
        <dbReference type="EMBL" id="GAV22992.1"/>
    </source>
</evidence>
<comment type="caution">
    <text evidence="10">The sequence shown here is derived from an EMBL/GenBank/DDBJ whole genome shotgun (WGS) entry which is preliminary data.</text>
</comment>
<dbReference type="PANTHER" id="PTHR43582:SF4">
    <property type="entry name" value="ANTIBIOTIC RESISTANCE ABC TRANSPORTER ATP-BINDING PROTEIN"/>
    <property type="match status" value="1"/>
</dbReference>
<sequence>MAMAAIEVTGLTKRFKEVEAVKGVDLTVYEGEVFGFLGPNGAGKTTTISMLCTILKPDGGKGHVAGFDLWREKDKVRQNIGLVFQDPTLDRNLTAYENLWFHALIYNIPTRERRERIEMVLKMVELYERKDSLVQTFSGGMKRRLEIARGLLHHPKILFLDEPTIGLDPQTRAHIWDYIHKIRKEKGITIFLTTHYMDEAENCDRIAVIDQGRIIALDTPQNLKKMVGNNIVYINSMEASGIIIFIKEKFNLEAKLIKNQVVVEVTDAETFIPQLLKELPYPVTSVSLKKPTLDDVFLKLTGRELRDEVITNGKAPAFHRRRRWQ</sequence>
<dbReference type="SMART" id="SM00382">
    <property type="entry name" value="AAA"/>
    <property type="match status" value="1"/>
</dbReference>
<evidence type="ECO:0000256" key="1">
    <source>
        <dbReference type="ARBA" id="ARBA00004413"/>
    </source>
</evidence>
<evidence type="ECO:0000256" key="4">
    <source>
        <dbReference type="ARBA" id="ARBA00022741"/>
    </source>
</evidence>
<organism evidence="10 11">
    <name type="scientific">Carboxydothermus pertinax</name>
    <dbReference type="NCBI Taxonomy" id="870242"/>
    <lineage>
        <taxon>Bacteria</taxon>
        <taxon>Bacillati</taxon>
        <taxon>Bacillota</taxon>
        <taxon>Clostridia</taxon>
        <taxon>Thermoanaerobacterales</taxon>
        <taxon>Thermoanaerobacteraceae</taxon>
        <taxon>Carboxydothermus</taxon>
    </lineage>
</organism>
<evidence type="ECO:0000256" key="6">
    <source>
        <dbReference type="ARBA" id="ARBA00022967"/>
    </source>
</evidence>
<keyword evidence="4" id="KW-0547">Nucleotide-binding</keyword>
<protein>
    <submittedName>
        <fullName evidence="10">Daunorubicin resistance protein DrrA family ABC transporter ATP-binding protein</fullName>
    </submittedName>
</protein>
<evidence type="ECO:0000256" key="2">
    <source>
        <dbReference type="ARBA" id="ARBA00022448"/>
    </source>
</evidence>
<dbReference type="PROSITE" id="PS00211">
    <property type="entry name" value="ABC_TRANSPORTER_1"/>
    <property type="match status" value="1"/>
</dbReference>
<dbReference type="Gene3D" id="3.40.50.300">
    <property type="entry name" value="P-loop containing nucleotide triphosphate hydrolases"/>
    <property type="match status" value="1"/>
</dbReference>
<feature type="domain" description="ABC transporter" evidence="9">
    <location>
        <begin position="6"/>
        <end position="236"/>
    </location>
</feature>
<proteinExistence type="inferred from homology"/>
<keyword evidence="6" id="KW-1278">Translocase</keyword>
<dbReference type="NCBIfam" id="TIGR01188">
    <property type="entry name" value="drrA"/>
    <property type="match status" value="1"/>
</dbReference>
<dbReference type="InterPro" id="IPR003439">
    <property type="entry name" value="ABC_transporter-like_ATP-bd"/>
</dbReference>
<gene>
    <name evidence="10" type="ORF">cpu_15020</name>
</gene>
<evidence type="ECO:0000313" key="11">
    <source>
        <dbReference type="Proteomes" id="UP000187485"/>
    </source>
</evidence>
<dbReference type="InterPro" id="IPR005894">
    <property type="entry name" value="DrrA"/>
</dbReference>
<dbReference type="InterPro" id="IPR003593">
    <property type="entry name" value="AAA+_ATPase"/>
</dbReference>
<dbReference type="Proteomes" id="UP000187485">
    <property type="component" value="Unassembled WGS sequence"/>
</dbReference>
<comment type="similarity">
    <text evidence="8">Belongs to the ABC transporter superfamily. Drug exporter-1 (DrugE1) (TC 3.A.1.105) family.</text>
</comment>
<dbReference type="InterPro" id="IPR027417">
    <property type="entry name" value="P-loop_NTPase"/>
</dbReference>
<dbReference type="SUPFAM" id="SSF52540">
    <property type="entry name" value="P-loop containing nucleoside triphosphate hydrolases"/>
    <property type="match status" value="1"/>
</dbReference>
<dbReference type="EMBL" id="BDJK01000024">
    <property type="protein sequence ID" value="GAV22992.1"/>
    <property type="molecule type" value="Genomic_DNA"/>
</dbReference>
<dbReference type="AlphaFoldDB" id="A0A1L8CVR1"/>
<keyword evidence="3" id="KW-1003">Cell membrane</keyword>
<comment type="subcellular location">
    <subcellularLocation>
        <location evidence="1">Cell membrane</location>
        <topology evidence="1">Peripheral membrane protein</topology>
        <orientation evidence="1">Cytoplasmic side</orientation>
    </subcellularLocation>
</comment>
<evidence type="ECO:0000259" key="9">
    <source>
        <dbReference type="PROSITE" id="PS50893"/>
    </source>
</evidence>
<dbReference type="Pfam" id="PF13732">
    <property type="entry name" value="DrrA1-3_C"/>
    <property type="match status" value="1"/>
</dbReference>
<dbReference type="GO" id="GO:1900753">
    <property type="term" value="P:doxorubicin transport"/>
    <property type="evidence" value="ECO:0007669"/>
    <property type="project" value="InterPro"/>
</dbReference>
<dbReference type="Pfam" id="PF00005">
    <property type="entry name" value="ABC_tran"/>
    <property type="match status" value="1"/>
</dbReference>
<keyword evidence="5 10" id="KW-0067">ATP-binding</keyword>
<dbReference type="FunFam" id="3.40.50.300:FF:000589">
    <property type="entry name" value="ABC transporter, ATP-binding subunit"/>
    <property type="match status" value="1"/>
</dbReference>
<dbReference type="GO" id="GO:0005886">
    <property type="term" value="C:plasma membrane"/>
    <property type="evidence" value="ECO:0007669"/>
    <property type="project" value="UniProtKB-SubCell"/>
</dbReference>
<dbReference type="InterPro" id="IPR025302">
    <property type="entry name" value="DrrA1/2-like_C"/>
</dbReference>
<evidence type="ECO:0000256" key="8">
    <source>
        <dbReference type="ARBA" id="ARBA00049985"/>
    </source>
</evidence>
<keyword evidence="2" id="KW-0813">Transport</keyword>
<dbReference type="InterPro" id="IPR017871">
    <property type="entry name" value="ABC_transporter-like_CS"/>
</dbReference>
<keyword evidence="7" id="KW-0472">Membrane</keyword>
<evidence type="ECO:0000256" key="7">
    <source>
        <dbReference type="ARBA" id="ARBA00023136"/>
    </source>
</evidence>
<name>A0A1L8CVR1_9THEO</name>
<dbReference type="GO" id="GO:0016887">
    <property type="term" value="F:ATP hydrolysis activity"/>
    <property type="evidence" value="ECO:0007669"/>
    <property type="project" value="InterPro"/>
</dbReference>
<dbReference type="PROSITE" id="PS50893">
    <property type="entry name" value="ABC_TRANSPORTER_2"/>
    <property type="match status" value="1"/>
</dbReference>
<dbReference type="GO" id="GO:0005524">
    <property type="term" value="F:ATP binding"/>
    <property type="evidence" value="ECO:0007669"/>
    <property type="project" value="UniProtKB-KW"/>
</dbReference>
<dbReference type="STRING" id="870242.cpu_15020"/>
<evidence type="ECO:0000256" key="3">
    <source>
        <dbReference type="ARBA" id="ARBA00022475"/>
    </source>
</evidence>
<evidence type="ECO:0000256" key="5">
    <source>
        <dbReference type="ARBA" id="ARBA00022840"/>
    </source>
</evidence>
<accession>A0A1L8CVR1</accession>
<reference evidence="11" key="1">
    <citation type="submission" date="2016-12" db="EMBL/GenBank/DDBJ databases">
        <title>Draft Genome Sequences od Carboxydothermus pertinax and islandicus, Hydrogenogenic Carboxydotrophic Bacteria.</title>
        <authorList>
            <person name="Fukuyama Y."/>
            <person name="Ohmae K."/>
            <person name="Yoneda Y."/>
            <person name="Yoshida T."/>
            <person name="Sako Y."/>
        </authorList>
    </citation>
    <scope>NUCLEOTIDE SEQUENCE [LARGE SCALE GENOMIC DNA]</scope>
    <source>
        <strain evidence="11">Ug1</strain>
    </source>
</reference>